<sequence>MQDLKDMTLEVHYENYRAKYITERMSRRQTDRREGMGAQRTDRDNGPGFEALMSADCLLRQKEDELQRMSAKSLDQMTRGKTADGLLANHSSTGTNGSAVSRAPATMATAAVGGGGSGGPMPGPGTLPPKASLTGL</sequence>
<reference evidence="2 3" key="2">
    <citation type="submission" date="2018-11" db="EMBL/GenBank/DDBJ databases">
        <authorList>
            <consortium name="Pathogen Informatics"/>
        </authorList>
    </citation>
    <scope>NUCLEOTIDE SEQUENCE [LARGE SCALE GENOMIC DNA]</scope>
</reference>
<evidence type="ECO:0000256" key="1">
    <source>
        <dbReference type="SAM" id="MobiDB-lite"/>
    </source>
</evidence>
<dbReference type="EMBL" id="UZAE01002681">
    <property type="protein sequence ID" value="VDN99956.1"/>
    <property type="molecule type" value="Genomic_DNA"/>
</dbReference>
<evidence type="ECO:0000313" key="3">
    <source>
        <dbReference type="Proteomes" id="UP000278807"/>
    </source>
</evidence>
<dbReference type="AlphaFoldDB" id="A0A0R3TAL1"/>
<accession>A0A0R3TAL1</accession>
<feature type="compositionally biased region" description="Polar residues" evidence="1">
    <location>
        <begin position="89"/>
        <end position="99"/>
    </location>
</feature>
<feature type="region of interest" description="Disordered" evidence="1">
    <location>
        <begin position="68"/>
        <end position="136"/>
    </location>
</feature>
<dbReference type="Proteomes" id="UP000278807">
    <property type="component" value="Unassembled WGS sequence"/>
</dbReference>
<proteinExistence type="predicted"/>
<organism evidence="4">
    <name type="scientific">Rodentolepis nana</name>
    <name type="common">Dwarf tapeworm</name>
    <name type="synonym">Hymenolepis nana</name>
    <dbReference type="NCBI Taxonomy" id="102285"/>
    <lineage>
        <taxon>Eukaryota</taxon>
        <taxon>Metazoa</taxon>
        <taxon>Spiralia</taxon>
        <taxon>Lophotrochozoa</taxon>
        <taxon>Platyhelminthes</taxon>
        <taxon>Cestoda</taxon>
        <taxon>Eucestoda</taxon>
        <taxon>Cyclophyllidea</taxon>
        <taxon>Hymenolepididae</taxon>
        <taxon>Rodentolepis</taxon>
    </lineage>
</organism>
<protein>
    <submittedName>
        <fullName evidence="4">Septin-type G domain-containing protein</fullName>
    </submittedName>
</protein>
<name>A0A0R3TAL1_RODNA</name>
<evidence type="ECO:0000313" key="4">
    <source>
        <dbReference type="WBParaSite" id="HNAJ_0000410001-mRNA-1"/>
    </source>
</evidence>
<feature type="compositionally biased region" description="Basic and acidic residues" evidence="1">
    <location>
        <begin position="24"/>
        <end position="45"/>
    </location>
</feature>
<evidence type="ECO:0000313" key="2">
    <source>
        <dbReference type="EMBL" id="VDN99956.1"/>
    </source>
</evidence>
<gene>
    <name evidence="2" type="ORF">HNAJ_LOCUS4097</name>
</gene>
<dbReference type="OrthoDB" id="416553at2759"/>
<feature type="region of interest" description="Disordered" evidence="1">
    <location>
        <begin position="24"/>
        <end position="49"/>
    </location>
</feature>
<dbReference type="STRING" id="102285.A0A0R3TAL1"/>
<reference evidence="4" key="1">
    <citation type="submission" date="2017-02" db="UniProtKB">
        <authorList>
            <consortium name="WormBaseParasite"/>
        </authorList>
    </citation>
    <scope>IDENTIFICATION</scope>
</reference>
<keyword evidence="3" id="KW-1185">Reference proteome</keyword>
<dbReference type="WBParaSite" id="HNAJ_0000410001-mRNA-1">
    <property type="protein sequence ID" value="HNAJ_0000410001-mRNA-1"/>
    <property type="gene ID" value="HNAJ_0000410001"/>
</dbReference>